<dbReference type="PANTHER" id="PTHR39290:SF6">
    <property type="entry name" value="S-ADENOSYL-L-METHIONINE-DEPENDENT METHYLTRANSFERASES SUPERFAMILY PROTEIN"/>
    <property type="match status" value="1"/>
</dbReference>
<dbReference type="SUPFAM" id="SSF53335">
    <property type="entry name" value="S-adenosyl-L-methionine-dependent methyltransferases"/>
    <property type="match status" value="1"/>
</dbReference>
<organism evidence="1 2">
    <name type="scientific">Triparma retinervis</name>
    <dbReference type="NCBI Taxonomy" id="2557542"/>
    <lineage>
        <taxon>Eukaryota</taxon>
        <taxon>Sar</taxon>
        <taxon>Stramenopiles</taxon>
        <taxon>Ochrophyta</taxon>
        <taxon>Bolidophyceae</taxon>
        <taxon>Parmales</taxon>
        <taxon>Triparmaceae</taxon>
        <taxon>Triparma</taxon>
    </lineage>
</organism>
<dbReference type="Proteomes" id="UP001165082">
    <property type="component" value="Unassembled WGS sequence"/>
</dbReference>
<reference evidence="1" key="1">
    <citation type="submission" date="2022-07" db="EMBL/GenBank/DDBJ databases">
        <title>Genome analysis of Parmales, a sister group of diatoms, reveals the evolutionary specialization of diatoms from phago-mixotrophs to photoautotrophs.</title>
        <authorList>
            <person name="Ban H."/>
            <person name="Sato S."/>
            <person name="Yoshikawa S."/>
            <person name="Kazumasa Y."/>
            <person name="Nakamura Y."/>
            <person name="Ichinomiya M."/>
            <person name="Saitoh K."/>
            <person name="Sato N."/>
            <person name="Blanc-Mathieu R."/>
            <person name="Endo H."/>
            <person name="Kuwata A."/>
            <person name="Ogata H."/>
        </authorList>
    </citation>
    <scope>NUCLEOTIDE SEQUENCE</scope>
</reference>
<keyword evidence="2" id="KW-1185">Reference proteome</keyword>
<evidence type="ECO:0000313" key="2">
    <source>
        <dbReference type="Proteomes" id="UP001165082"/>
    </source>
</evidence>
<dbReference type="OrthoDB" id="5411518at2759"/>
<dbReference type="InterPro" id="IPR029063">
    <property type="entry name" value="SAM-dependent_MTases_sf"/>
</dbReference>
<evidence type="ECO:0000313" key="1">
    <source>
        <dbReference type="EMBL" id="GMI03946.1"/>
    </source>
</evidence>
<dbReference type="AlphaFoldDB" id="A0A9W7CG14"/>
<proteinExistence type="predicted"/>
<name>A0A9W7CG14_9STRA</name>
<dbReference type="PANTHER" id="PTHR39290">
    <property type="entry name" value="C3H1-TYPE DOMAIN-CONTAINING PROTEIN-RELATED"/>
    <property type="match status" value="1"/>
</dbReference>
<accession>A0A9W7CG14</accession>
<comment type="caution">
    <text evidence="1">The sequence shown here is derived from an EMBL/GenBank/DDBJ whole genome shotgun (WGS) entry which is preliminary data.</text>
</comment>
<dbReference type="EMBL" id="BRXZ01000054">
    <property type="protein sequence ID" value="GMI03946.1"/>
    <property type="molecule type" value="Genomic_DNA"/>
</dbReference>
<sequence length="276" mass="30382">MLNPPPVMQTLLPVASDRLKRGLKSRAKDEVKLRALGVRANKAVKEQDRLKMAEVAQEMSAIAYGKGTTAQIRQESLEKFGCVEWTPEIVGLIKGLAEGKGVVEVGAGNGQWSRKLWDMGVDVLAFDNMTGVPLNRNLYHGGTKPNKDHFFHAVRRGDSRIFEKENVGKVGVGRVLLIVFPDRSRWAKETVEMWVKQSPLNRVLVYVGEGRNGANGCEGLFDLLEGGGWRVLRVEDVGGKGGKGYEKAFFMERVDKGEGGCCGGEKEECEKKCGCE</sequence>
<gene>
    <name evidence="1" type="ORF">TrRE_jg9697</name>
</gene>
<protein>
    <submittedName>
        <fullName evidence="1">Uncharacterized protein</fullName>
    </submittedName>
</protein>